<evidence type="ECO:0000256" key="15">
    <source>
        <dbReference type="PROSITE-ProRule" id="PRU00560"/>
    </source>
</evidence>
<dbReference type="Gene3D" id="3.90.320.10">
    <property type="match status" value="1"/>
</dbReference>
<evidence type="ECO:0000256" key="3">
    <source>
        <dbReference type="ARBA" id="ARBA00022741"/>
    </source>
</evidence>
<keyword evidence="2" id="KW-0540">Nuclease</keyword>
<dbReference type="Pfam" id="PF12705">
    <property type="entry name" value="PDDEXK_1"/>
    <property type="match status" value="1"/>
</dbReference>
<comment type="similarity">
    <text evidence="1">Belongs to the helicase family. UvrD subfamily.</text>
</comment>
<keyword evidence="10" id="KW-0234">DNA repair</keyword>
<dbReference type="Gene3D" id="3.40.50.300">
    <property type="entry name" value="P-loop containing nucleotide triphosphate hydrolases"/>
    <property type="match status" value="4"/>
</dbReference>
<dbReference type="InterPro" id="IPR027417">
    <property type="entry name" value="P-loop_NTPase"/>
</dbReference>
<evidence type="ECO:0000256" key="16">
    <source>
        <dbReference type="SAM" id="MobiDB-lite"/>
    </source>
</evidence>
<dbReference type="PANTHER" id="PTHR11070">
    <property type="entry name" value="UVRD / RECB / PCRA DNA HELICASE FAMILY MEMBER"/>
    <property type="match status" value="1"/>
</dbReference>
<dbReference type="GO" id="GO:0033202">
    <property type="term" value="C:DNA helicase complex"/>
    <property type="evidence" value="ECO:0007669"/>
    <property type="project" value="TreeGrafter"/>
</dbReference>
<dbReference type="GO" id="GO:0043138">
    <property type="term" value="F:3'-5' DNA helicase activity"/>
    <property type="evidence" value="ECO:0007669"/>
    <property type="project" value="UniProtKB-EC"/>
</dbReference>
<feature type="domain" description="UvrD-like helicase ATP-binding" evidence="17">
    <location>
        <begin position="18"/>
        <end position="439"/>
    </location>
</feature>
<comment type="catalytic activity">
    <reaction evidence="12">
        <text>Couples ATP hydrolysis with the unwinding of duplex DNA by translocating in the 3'-5' direction.</text>
        <dbReference type="EC" id="5.6.2.4"/>
    </reaction>
</comment>
<dbReference type="Gene3D" id="1.10.486.10">
    <property type="entry name" value="PCRA, domain 4"/>
    <property type="match status" value="1"/>
</dbReference>
<dbReference type="GO" id="GO:0003677">
    <property type="term" value="F:DNA binding"/>
    <property type="evidence" value="ECO:0007669"/>
    <property type="project" value="UniProtKB-KW"/>
</dbReference>
<dbReference type="GO" id="GO:0005524">
    <property type="term" value="F:ATP binding"/>
    <property type="evidence" value="ECO:0007669"/>
    <property type="project" value="UniProtKB-UniRule"/>
</dbReference>
<reference evidence="19 20" key="1">
    <citation type="submission" date="2018-05" db="EMBL/GenBank/DDBJ databases">
        <title>Reference genomes for bee gut microbiota database.</title>
        <authorList>
            <person name="Ellegaard K.M."/>
        </authorList>
    </citation>
    <scope>NUCLEOTIDE SEQUENCE [LARGE SCALE GENOMIC DNA]</scope>
    <source>
        <strain evidence="19 20">ESL0200</strain>
    </source>
</reference>
<dbReference type="InterPro" id="IPR013986">
    <property type="entry name" value="DExx_box_DNA_helicase_dom_sf"/>
</dbReference>
<protein>
    <recommendedName>
        <fullName evidence="13">DNA 3'-5' helicase</fullName>
        <ecNumber evidence="13">5.6.2.4</ecNumber>
    </recommendedName>
</protein>
<dbReference type="GO" id="GO:0000725">
    <property type="term" value="P:recombinational repair"/>
    <property type="evidence" value="ECO:0007669"/>
    <property type="project" value="TreeGrafter"/>
</dbReference>
<keyword evidence="9" id="KW-0238">DNA-binding</keyword>
<accession>A0A318MD67</accession>
<evidence type="ECO:0000256" key="12">
    <source>
        <dbReference type="ARBA" id="ARBA00034617"/>
    </source>
</evidence>
<dbReference type="InterPro" id="IPR014017">
    <property type="entry name" value="DNA_helicase_UvrD-like_C"/>
</dbReference>
<dbReference type="InterPro" id="IPR011604">
    <property type="entry name" value="PDDEXK-like_dom_sf"/>
</dbReference>
<dbReference type="OrthoDB" id="4812256at2"/>
<keyword evidence="8 15" id="KW-0067">ATP-binding</keyword>
<comment type="caution">
    <text evidence="19">The sequence shown here is derived from an EMBL/GenBank/DDBJ whole genome shotgun (WGS) entry which is preliminary data.</text>
</comment>
<keyword evidence="7" id="KW-0269">Exonuclease</keyword>
<evidence type="ECO:0000256" key="8">
    <source>
        <dbReference type="ARBA" id="ARBA00022840"/>
    </source>
</evidence>
<keyword evidence="4" id="KW-0227">DNA damage</keyword>
<feature type="region of interest" description="Disordered" evidence="16">
    <location>
        <begin position="226"/>
        <end position="253"/>
    </location>
</feature>
<evidence type="ECO:0000313" key="20">
    <source>
        <dbReference type="Proteomes" id="UP000247744"/>
    </source>
</evidence>
<dbReference type="InterPro" id="IPR038726">
    <property type="entry name" value="PDDEXK_AddAB-type"/>
</dbReference>
<evidence type="ECO:0000256" key="2">
    <source>
        <dbReference type="ARBA" id="ARBA00022722"/>
    </source>
</evidence>
<dbReference type="PROSITE" id="PS51198">
    <property type="entry name" value="UVRD_HELICASE_ATP_BIND"/>
    <property type="match status" value="1"/>
</dbReference>
<keyword evidence="5 15" id="KW-0378">Hydrolase</keyword>
<dbReference type="Pfam" id="PF00580">
    <property type="entry name" value="UvrD-helicase"/>
    <property type="match status" value="1"/>
</dbReference>
<evidence type="ECO:0000313" key="19">
    <source>
        <dbReference type="EMBL" id="PXY85918.1"/>
    </source>
</evidence>
<dbReference type="Gene3D" id="1.10.10.160">
    <property type="match status" value="1"/>
</dbReference>
<keyword evidence="6 15" id="KW-0347">Helicase</keyword>
<feature type="region of interest" description="Disordered" evidence="16">
    <location>
        <begin position="1"/>
        <end position="21"/>
    </location>
</feature>
<dbReference type="EC" id="5.6.2.4" evidence="13"/>
<evidence type="ECO:0000259" key="18">
    <source>
        <dbReference type="PROSITE" id="PS51217"/>
    </source>
</evidence>
<dbReference type="GO" id="GO:0005829">
    <property type="term" value="C:cytosol"/>
    <property type="evidence" value="ECO:0007669"/>
    <property type="project" value="TreeGrafter"/>
</dbReference>
<dbReference type="Proteomes" id="UP000247744">
    <property type="component" value="Unassembled WGS sequence"/>
</dbReference>
<gene>
    <name evidence="19" type="ORF">DKK75_01800</name>
</gene>
<evidence type="ECO:0000256" key="6">
    <source>
        <dbReference type="ARBA" id="ARBA00022806"/>
    </source>
</evidence>
<evidence type="ECO:0000256" key="4">
    <source>
        <dbReference type="ARBA" id="ARBA00022763"/>
    </source>
</evidence>
<evidence type="ECO:0000256" key="10">
    <source>
        <dbReference type="ARBA" id="ARBA00023204"/>
    </source>
</evidence>
<dbReference type="SUPFAM" id="SSF52540">
    <property type="entry name" value="P-loop containing nucleoside triphosphate hydrolases"/>
    <property type="match status" value="1"/>
</dbReference>
<dbReference type="Pfam" id="PF13361">
    <property type="entry name" value="UvrD_C"/>
    <property type="match status" value="2"/>
</dbReference>
<dbReference type="CDD" id="cd17932">
    <property type="entry name" value="DEXQc_UvrD"/>
    <property type="match status" value="1"/>
</dbReference>
<evidence type="ECO:0000256" key="5">
    <source>
        <dbReference type="ARBA" id="ARBA00022801"/>
    </source>
</evidence>
<evidence type="ECO:0000256" key="11">
    <source>
        <dbReference type="ARBA" id="ARBA00023235"/>
    </source>
</evidence>
<keyword evidence="3 15" id="KW-0547">Nucleotide-binding</keyword>
<evidence type="ECO:0000256" key="7">
    <source>
        <dbReference type="ARBA" id="ARBA00022839"/>
    </source>
</evidence>
<sequence>MSGMAAGGAQSTGGSGMKQTAEQSAIVDADVNEDLLVVAGAGSGKTMTMTSRIIALIRRGVPSEQILGLTFTRKAASELQSRVGAAVIRRDQGRGASAVDPERSFLKPTVSTYDAFFQSIVRQYGLLVGMDQDTRPLSSAGAYQLASQVVADHLDLIFPAGASAQDGQSDDLGSSTFSTTVNRVLGLTGAVTTSMISSECPDFDQAVERIRAWDRAFVDRADQLIGDQPVPNAEPRVSETPPKRSKKETDEHFQGKIKAFQDKRQSIRLYRVDAMRRAALTREKLLALVQDYQRAKRQANMAEFGDFTLAAFQLVDRFPSISAQLRRRYSHVFLDEYQDTSTTQALLLAAIFHPQRLRENQGSADQAPGRSAVTAVGDPFQSIYAWRGASPGAFRTFQAQFGMLADRPASDSGSLSGVTAFGRSQDQDPLTLSRTFRNSSWVLKAANQLTVPLRHRGQESRSEAELREVDVARLRPREDADPGTVGLLGYSTGGQEIDGVVRFALRARELYGDQGDAPHVAVLFRSKAALPRYRQALEAAGLSCQVVGYSSLFDRPEVMDLRALLSLICDHTDSDSLMRLLASARFGMDAADLSALASLAAGVNEDSQYRALVRAGLVESDPDPRRRREDLRRYRDQVPNDVFLVDLLLRDDLPELLKSSGLSARGRILAAEAARVICQVQAESSAPLRQVVIAAIRALDLDVDLVLARALANPERPLEPSQAKAGIQALLDQVDVYLSELPQGLGPSLRGFVSWLSSLDQSPELPTDGDERQADVTLMTVHQAKGLEWDAVAVVGLKRGAFPSSQGDRLTVKPALDQPVVQSPDGPVYRYNCTARTWLVDPQSVPVPVRADAMILPRFPHNAPLGADPEDLLGRMDLAGLEEEAMGLSRESGLDDQADPIRADAIAPSQREQYGRRLLDDERRLIYVASTRARHDLLLTFSQDAQAESAALNTPAPDPDKASNFWTELVELFQEEPDAVKLEHSEDAQEGVPTPPLGLFVGEQAQSYRKSIVDRALEEVDQVAARDGERDQVLWPPILSARTREALDRSATWVRAGDTGNPAIPEEGDDGLYANAVRVLQVSTGRLGAAGDQLLTDLDLLRSTGRRILGHGARSVTAIQAGSAEGDPKMERDYWQGLVRPMPQVATPQAEAGTRFHEWARRFILPEISAPEGLVDLPDQAEAPNMLDGPLGPGAMAERARMLYGLDRERESLDFKADPVQARLLTWEQRLADSDWAQRTPVWVERPIVAVLAGSIVKGKLDAVFAGGLDPDRLDISYTIVDWKTGSRPHGEESTNRRLVQLDFYRLLLSRLQGIGLSTIDACLYYVSEDRPQDRLVRARARTEEEILASLAEGIPEQSDED</sequence>
<dbReference type="PANTHER" id="PTHR11070:SF55">
    <property type="entry name" value="DNA 3'-5' HELICASE"/>
    <property type="match status" value="1"/>
</dbReference>
<dbReference type="GO" id="GO:0004527">
    <property type="term" value="F:exonuclease activity"/>
    <property type="evidence" value="ECO:0007669"/>
    <property type="project" value="UniProtKB-KW"/>
</dbReference>
<evidence type="ECO:0000259" key="17">
    <source>
        <dbReference type="PROSITE" id="PS51198"/>
    </source>
</evidence>
<feature type="domain" description="UvrD-like helicase C-terminal" evidence="18">
    <location>
        <begin position="440"/>
        <end position="786"/>
    </location>
</feature>
<comment type="catalytic activity">
    <reaction evidence="14">
        <text>ATP + H2O = ADP + phosphate + H(+)</text>
        <dbReference type="Rhea" id="RHEA:13065"/>
        <dbReference type="ChEBI" id="CHEBI:15377"/>
        <dbReference type="ChEBI" id="CHEBI:15378"/>
        <dbReference type="ChEBI" id="CHEBI:30616"/>
        <dbReference type="ChEBI" id="CHEBI:43474"/>
        <dbReference type="ChEBI" id="CHEBI:456216"/>
        <dbReference type="EC" id="5.6.2.4"/>
    </reaction>
</comment>
<evidence type="ECO:0000256" key="13">
    <source>
        <dbReference type="ARBA" id="ARBA00034808"/>
    </source>
</evidence>
<evidence type="ECO:0000256" key="14">
    <source>
        <dbReference type="ARBA" id="ARBA00048988"/>
    </source>
</evidence>
<dbReference type="InterPro" id="IPR014016">
    <property type="entry name" value="UvrD-like_ATP-bd"/>
</dbReference>
<evidence type="ECO:0000256" key="1">
    <source>
        <dbReference type="ARBA" id="ARBA00009922"/>
    </source>
</evidence>
<name>A0A318MD67_9BIFI</name>
<evidence type="ECO:0000256" key="9">
    <source>
        <dbReference type="ARBA" id="ARBA00023125"/>
    </source>
</evidence>
<dbReference type="InterPro" id="IPR000212">
    <property type="entry name" value="DNA_helicase_UvrD/REP"/>
</dbReference>
<dbReference type="PROSITE" id="PS51217">
    <property type="entry name" value="UVRD_HELICASE_CTER"/>
    <property type="match status" value="1"/>
</dbReference>
<dbReference type="EMBL" id="QGLL01000001">
    <property type="protein sequence ID" value="PXY85918.1"/>
    <property type="molecule type" value="Genomic_DNA"/>
</dbReference>
<keyword evidence="11" id="KW-0413">Isomerase</keyword>
<proteinExistence type="inferred from homology"/>
<feature type="binding site" evidence="15">
    <location>
        <begin position="39"/>
        <end position="46"/>
    </location>
    <ligand>
        <name>ATP</name>
        <dbReference type="ChEBI" id="CHEBI:30616"/>
    </ligand>
</feature>
<organism evidence="19 20">
    <name type="scientific">Bifidobacterium asteroides</name>
    <dbReference type="NCBI Taxonomy" id="1684"/>
    <lineage>
        <taxon>Bacteria</taxon>
        <taxon>Bacillati</taxon>
        <taxon>Actinomycetota</taxon>
        <taxon>Actinomycetes</taxon>
        <taxon>Bifidobacteriales</taxon>
        <taxon>Bifidobacteriaceae</taxon>
        <taxon>Bifidobacterium</taxon>
    </lineage>
</organism>